<organism evidence="1 2">
    <name type="scientific">Fusibacter paucivorans</name>
    <dbReference type="NCBI Taxonomy" id="76009"/>
    <lineage>
        <taxon>Bacteria</taxon>
        <taxon>Bacillati</taxon>
        <taxon>Bacillota</taxon>
        <taxon>Clostridia</taxon>
        <taxon>Eubacteriales</taxon>
        <taxon>Eubacteriales Family XII. Incertae Sedis</taxon>
        <taxon>Fusibacter</taxon>
    </lineage>
</organism>
<protein>
    <recommendedName>
        <fullName evidence="3">YbbR domain-containing protein</fullName>
    </recommendedName>
</protein>
<comment type="caution">
    <text evidence="1">The sequence shown here is derived from an EMBL/GenBank/DDBJ whole genome shotgun (WGS) entry which is preliminary data.</text>
</comment>
<evidence type="ECO:0008006" key="3">
    <source>
        <dbReference type="Google" id="ProtNLM"/>
    </source>
</evidence>
<evidence type="ECO:0000313" key="1">
    <source>
        <dbReference type="EMBL" id="MBS7526017.1"/>
    </source>
</evidence>
<dbReference type="EMBL" id="JAHBCL010000007">
    <property type="protein sequence ID" value="MBS7526017.1"/>
    <property type="molecule type" value="Genomic_DNA"/>
</dbReference>
<dbReference type="Gene3D" id="2.170.120.30">
    <property type="match status" value="2"/>
</dbReference>
<keyword evidence="2" id="KW-1185">Reference proteome</keyword>
<evidence type="ECO:0000313" key="2">
    <source>
        <dbReference type="Proteomes" id="UP000746471"/>
    </source>
</evidence>
<name>A0ABS5PM91_9FIRM</name>
<proteinExistence type="predicted"/>
<sequence>MPKENKLLERLKKIITGIKNLPKAFFSINLNHNTGTKIFSLVLAILFWVFVMDQVDPEITKVIESVPVQLINQQELDQNDLIIMDQHDYFVNVEITGRRNNVLNTSKSSIYLWADMRNVKKGSNILQINKTINSEAVAIKTLIPNEIVLSIDQIVSIPKPVRVTISGNYQDGFYQSGMTISPEEVKVNGPESVVNQVAYLGGTLNVSNIDSDTTKEISLVPYDNDGEMVTGVTLDESYSSVTINVGMEKMIPVQPVINGAPMDGFEVVSTTISPVYTMVSGNEAVVSSLSEVFAEPINLKGEEASSFIVEKSIDLPPGVKSNVENNMVQIEVLIEPIITKEFNFNVKDIPIVNLSDTLRTNLNENTGTINIKVKDLESIINNLSKDDIHLSINFGIVDKAGLYRLKVNVANEDRFKELSIDPVYIEIQVTE</sequence>
<dbReference type="Gene3D" id="2.170.120.40">
    <property type="entry name" value="YbbR-like domain"/>
    <property type="match status" value="2"/>
</dbReference>
<dbReference type="InterPro" id="IPR053154">
    <property type="entry name" value="c-di-AMP_regulator"/>
</dbReference>
<dbReference type="RefSeq" id="WP_213235805.1">
    <property type="nucleotide sequence ID" value="NZ_JAHBCL010000007.1"/>
</dbReference>
<gene>
    <name evidence="1" type="ORF">KHM83_04965</name>
</gene>
<dbReference type="Pfam" id="PF07949">
    <property type="entry name" value="YbbR"/>
    <property type="match status" value="3"/>
</dbReference>
<accession>A0ABS5PM91</accession>
<dbReference type="InterPro" id="IPR012505">
    <property type="entry name" value="YbbR"/>
</dbReference>
<dbReference type="Proteomes" id="UP000746471">
    <property type="component" value="Unassembled WGS sequence"/>
</dbReference>
<dbReference type="PANTHER" id="PTHR37804:SF1">
    <property type="entry name" value="CDAA REGULATORY PROTEIN CDAR"/>
    <property type="match status" value="1"/>
</dbReference>
<reference evidence="1 2" key="1">
    <citation type="submission" date="2021-05" db="EMBL/GenBank/DDBJ databases">
        <title>Fusibacter ferrireducens sp. nov., an anaerobic, sulfur- and Fe-reducing bacterium isolated from the mangrove sediment.</title>
        <authorList>
            <person name="Qiu D."/>
        </authorList>
    </citation>
    <scope>NUCLEOTIDE SEQUENCE [LARGE SCALE GENOMIC DNA]</scope>
    <source>
        <strain evidence="1 2">DSM 12116</strain>
    </source>
</reference>
<dbReference type="PANTHER" id="PTHR37804">
    <property type="entry name" value="CDAA REGULATORY PROTEIN CDAR"/>
    <property type="match status" value="1"/>
</dbReference>